<dbReference type="Gene3D" id="1.10.1740.10">
    <property type="match status" value="1"/>
</dbReference>
<accession>A0ABT4AZL3</accession>
<keyword evidence="2" id="KW-0805">Transcription regulation</keyword>
<dbReference type="SUPFAM" id="SSF88946">
    <property type="entry name" value="Sigma2 domain of RNA polymerase sigma factors"/>
    <property type="match status" value="1"/>
</dbReference>
<feature type="domain" description="RNA polymerase sigma factor 70 region 4 type 2" evidence="7">
    <location>
        <begin position="106"/>
        <end position="153"/>
    </location>
</feature>
<evidence type="ECO:0000256" key="3">
    <source>
        <dbReference type="ARBA" id="ARBA00023082"/>
    </source>
</evidence>
<dbReference type="PANTHER" id="PTHR30173">
    <property type="entry name" value="SIGMA 19 FACTOR"/>
    <property type="match status" value="1"/>
</dbReference>
<keyword evidence="4" id="KW-0804">Transcription</keyword>
<dbReference type="RefSeq" id="WP_267563820.1">
    <property type="nucleotide sequence ID" value="NZ_JAPNTZ010000005.1"/>
</dbReference>
<proteinExistence type="inferred from homology"/>
<evidence type="ECO:0000259" key="6">
    <source>
        <dbReference type="Pfam" id="PF04542"/>
    </source>
</evidence>
<dbReference type="Gene3D" id="1.10.10.10">
    <property type="entry name" value="Winged helix-like DNA-binding domain superfamily/Winged helix DNA-binding domain"/>
    <property type="match status" value="1"/>
</dbReference>
<dbReference type="InterPro" id="IPR052704">
    <property type="entry name" value="ECF_Sigma-70_Domain"/>
</dbReference>
<feature type="compositionally biased region" description="Basic and acidic residues" evidence="5">
    <location>
        <begin position="86"/>
        <end position="95"/>
    </location>
</feature>
<keyword evidence="9" id="KW-1185">Reference proteome</keyword>
<protein>
    <submittedName>
        <fullName evidence="8">Uncharacterized protein</fullName>
    </submittedName>
</protein>
<dbReference type="Proteomes" id="UP001151002">
    <property type="component" value="Unassembled WGS sequence"/>
</dbReference>
<gene>
    <name evidence="8" type="ORF">OWR29_16935</name>
</gene>
<evidence type="ECO:0000313" key="8">
    <source>
        <dbReference type="EMBL" id="MCY1139688.1"/>
    </source>
</evidence>
<dbReference type="PANTHER" id="PTHR30173:SF36">
    <property type="entry name" value="ECF RNA POLYMERASE SIGMA FACTOR SIGJ"/>
    <property type="match status" value="1"/>
</dbReference>
<evidence type="ECO:0000313" key="9">
    <source>
        <dbReference type="Proteomes" id="UP001151002"/>
    </source>
</evidence>
<dbReference type="Pfam" id="PF08281">
    <property type="entry name" value="Sigma70_r4_2"/>
    <property type="match status" value="1"/>
</dbReference>
<feature type="region of interest" description="Disordered" evidence="5">
    <location>
        <begin position="75"/>
        <end position="95"/>
    </location>
</feature>
<dbReference type="EMBL" id="JAPNTZ010000005">
    <property type="protein sequence ID" value="MCY1139688.1"/>
    <property type="molecule type" value="Genomic_DNA"/>
</dbReference>
<dbReference type="InterPro" id="IPR013249">
    <property type="entry name" value="RNA_pol_sigma70_r4_t2"/>
</dbReference>
<organism evidence="8 9">
    <name type="scientific">Paractinoplanes pyxinae</name>
    <dbReference type="NCBI Taxonomy" id="2997416"/>
    <lineage>
        <taxon>Bacteria</taxon>
        <taxon>Bacillati</taxon>
        <taxon>Actinomycetota</taxon>
        <taxon>Actinomycetes</taxon>
        <taxon>Micromonosporales</taxon>
        <taxon>Micromonosporaceae</taxon>
        <taxon>Paractinoplanes</taxon>
    </lineage>
</organism>
<dbReference type="SUPFAM" id="SSF88659">
    <property type="entry name" value="Sigma3 and sigma4 domains of RNA polymerase sigma factors"/>
    <property type="match status" value="1"/>
</dbReference>
<evidence type="ECO:0000256" key="5">
    <source>
        <dbReference type="SAM" id="MobiDB-lite"/>
    </source>
</evidence>
<keyword evidence="3" id="KW-0731">Sigma factor</keyword>
<comment type="similarity">
    <text evidence="1">Belongs to the sigma-70 factor family. ECF subfamily.</text>
</comment>
<evidence type="ECO:0000256" key="1">
    <source>
        <dbReference type="ARBA" id="ARBA00010641"/>
    </source>
</evidence>
<dbReference type="InterPro" id="IPR013325">
    <property type="entry name" value="RNA_pol_sigma_r2"/>
</dbReference>
<dbReference type="InterPro" id="IPR036388">
    <property type="entry name" value="WH-like_DNA-bd_sf"/>
</dbReference>
<dbReference type="InterPro" id="IPR013324">
    <property type="entry name" value="RNA_pol_sigma_r3/r4-like"/>
</dbReference>
<dbReference type="Pfam" id="PF04542">
    <property type="entry name" value="Sigma70_r2"/>
    <property type="match status" value="1"/>
</dbReference>
<sequence>MSVGEAEVFVAARPRLMALALRVLGDPGEAQDVVQEAWLRWRREDRSGVVNAPAFLATTTTRLAINVAQSARKRRETTAGSWMPEPVDREADPAAEVERHDALDGAVRLMLQKMTAAERAAYLLRKAFDYPYQRIAEILEVSGDSARQLVRRAHDGLGSERQRPVDDDEHRRLVRLVLVAARTGSLAELEQELKPRPGRA</sequence>
<name>A0ABT4AZL3_9ACTN</name>
<comment type="caution">
    <text evidence="8">The sequence shown here is derived from an EMBL/GenBank/DDBJ whole genome shotgun (WGS) entry which is preliminary data.</text>
</comment>
<dbReference type="InterPro" id="IPR007627">
    <property type="entry name" value="RNA_pol_sigma70_r2"/>
</dbReference>
<evidence type="ECO:0000259" key="7">
    <source>
        <dbReference type="Pfam" id="PF08281"/>
    </source>
</evidence>
<evidence type="ECO:0000256" key="4">
    <source>
        <dbReference type="ARBA" id="ARBA00023163"/>
    </source>
</evidence>
<feature type="domain" description="RNA polymerase sigma-70 region 2" evidence="6">
    <location>
        <begin position="12"/>
        <end position="72"/>
    </location>
</feature>
<evidence type="ECO:0000256" key="2">
    <source>
        <dbReference type="ARBA" id="ARBA00023015"/>
    </source>
</evidence>
<reference evidence="8" key="1">
    <citation type="submission" date="2022-11" db="EMBL/GenBank/DDBJ databases">
        <authorList>
            <person name="Somphong A."/>
            <person name="Phongsopitanun W."/>
        </authorList>
    </citation>
    <scope>NUCLEOTIDE SEQUENCE</scope>
    <source>
        <strain evidence="8">Pm04-4</strain>
    </source>
</reference>